<reference evidence="2 3" key="1">
    <citation type="submission" date="2014-11" db="EMBL/GenBank/DDBJ databases">
        <title>Genetic blueprint of the zoonotic pathogen Toxocara canis.</title>
        <authorList>
            <person name="Zhu X.-Q."/>
            <person name="Korhonen P.K."/>
            <person name="Cai H."/>
            <person name="Young N.D."/>
            <person name="Nejsum P."/>
            <person name="von Samson-Himmelstjerna G."/>
            <person name="Boag P.R."/>
            <person name="Tan P."/>
            <person name="Li Q."/>
            <person name="Min J."/>
            <person name="Yang Y."/>
            <person name="Wang X."/>
            <person name="Fang X."/>
            <person name="Hall R.S."/>
            <person name="Hofmann A."/>
            <person name="Sternberg P.W."/>
            <person name="Jex A.R."/>
            <person name="Gasser R.B."/>
        </authorList>
    </citation>
    <scope>NUCLEOTIDE SEQUENCE [LARGE SCALE GENOMIC DNA]</scope>
    <source>
        <strain evidence="2">PN_DK_2014</strain>
    </source>
</reference>
<feature type="transmembrane region" description="Helical" evidence="1">
    <location>
        <begin position="32"/>
        <end position="61"/>
    </location>
</feature>
<evidence type="ECO:0008006" key="4">
    <source>
        <dbReference type="Google" id="ProtNLM"/>
    </source>
</evidence>
<keyword evidence="1" id="KW-0472">Membrane</keyword>
<comment type="caution">
    <text evidence="2">The sequence shown here is derived from an EMBL/GenBank/DDBJ whole genome shotgun (WGS) entry which is preliminary data.</text>
</comment>
<name>A0A0B2V1S8_TOXCA</name>
<proteinExistence type="predicted"/>
<accession>A0A0B2V1S8</accession>
<evidence type="ECO:0000256" key="1">
    <source>
        <dbReference type="SAM" id="Phobius"/>
    </source>
</evidence>
<keyword evidence="1" id="KW-0812">Transmembrane</keyword>
<feature type="transmembrane region" description="Helical" evidence="1">
    <location>
        <begin position="119"/>
        <end position="139"/>
    </location>
</feature>
<evidence type="ECO:0000313" key="3">
    <source>
        <dbReference type="Proteomes" id="UP000031036"/>
    </source>
</evidence>
<sequence>MTFFIISLTPSVTIYYEATSCYCWLYVETPQAFLYAITESCLLTPISLLSLSNYIIIIIGLHYMQQRSSIRRNMTSPTERRILIQSIALFSFTTISVFFDFFSFYLLPNTKWIGFTFNLIRHFCLVMVPILNLIFNLSLRKKALQYTTAAIHRLSSSSSPPVTQHAAMLTAPPIDAGGITSVNITKF</sequence>
<keyword evidence="1" id="KW-1133">Transmembrane helix</keyword>
<protein>
    <recommendedName>
        <fullName evidence="4">G_PROTEIN_RECEP_F1_2 domain-containing protein</fullName>
    </recommendedName>
</protein>
<dbReference type="AlphaFoldDB" id="A0A0B2V1S8"/>
<keyword evidence="3" id="KW-1185">Reference proteome</keyword>
<evidence type="ECO:0000313" key="2">
    <source>
        <dbReference type="EMBL" id="KHN75424.1"/>
    </source>
</evidence>
<organism evidence="2 3">
    <name type="scientific">Toxocara canis</name>
    <name type="common">Canine roundworm</name>
    <dbReference type="NCBI Taxonomy" id="6265"/>
    <lineage>
        <taxon>Eukaryota</taxon>
        <taxon>Metazoa</taxon>
        <taxon>Ecdysozoa</taxon>
        <taxon>Nematoda</taxon>
        <taxon>Chromadorea</taxon>
        <taxon>Rhabditida</taxon>
        <taxon>Spirurina</taxon>
        <taxon>Ascaridomorpha</taxon>
        <taxon>Ascaridoidea</taxon>
        <taxon>Toxocaridae</taxon>
        <taxon>Toxocara</taxon>
    </lineage>
</organism>
<feature type="transmembrane region" description="Helical" evidence="1">
    <location>
        <begin position="82"/>
        <end position="107"/>
    </location>
</feature>
<dbReference type="Proteomes" id="UP000031036">
    <property type="component" value="Unassembled WGS sequence"/>
</dbReference>
<dbReference type="EMBL" id="JPKZ01002709">
    <property type="protein sequence ID" value="KHN75424.1"/>
    <property type="molecule type" value="Genomic_DNA"/>
</dbReference>
<gene>
    <name evidence="2" type="ORF">Tcan_13891</name>
</gene>